<dbReference type="EMBL" id="JAJTJA010000017">
    <property type="protein sequence ID" value="KAH8688715.1"/>
    <property type="molecule type" value="Genomic_DNA"/>
</dbReference>
<keyword evidence="1" id="KW-1133">Transmembrane helix</keyword>
<protein>
    <submittedName>
        <fullName evidence="2">Uncharacterized protein</fullName>
    </submittedName>
</protein>
<reference evidence="2" key="1">
    <citation type="submission" date="2021-12" db="EMBL/GenBank/DDBJ databases">
        <title>Convergent genome expansion in fungi linked to evolution of root-endophyte symbiosis.</title>
        <authorList>
            <consortium name="DOE Joint Genome Institute"/>
            <person name="Ke Y.-H."/>
            <person name="Bonito G."/>
            <person name="Liao H.-L."/>
            <person name="Looney B."/>
            <person name="Rojas-Flechas A."/>
            <person name="Nash J."/>
            <person name="Hameed K."/>
            <person name="Schadt C."/>
            <person name="Martin F."/>
            <person name="Crous P.W."/>
            <person name="Miettinen O."/>
            <person name="Magnuson J.K."/>
            <person name="Labbe J."/>
            <person name="Jacobson D."/>
            <person name="Doktycz M.J."/>
            <person name="Veneault-Fourrey C."/>
            <person name="Kuo A."/>
            <person name="Mondo S."/>
            <person name="Calhoun S."/>
            <person name="Riley R."/>
            <person name="Ohm R."/>
            <person name="LaButti K."/>
            <person name="Andreopoulos B."/>
            <person name="Pangilinan J."/>
            <person name="Nolan M."/>
            <person name="Tritt A."/>
            <person name="Clum A."/>
            <person name="Lipzen A."/>
            <person name="Daum C."/>
            <person name="Barry K."/>
            <person name="Grigoriev I.V."/>
            <person name="Vilgalys R."/>
        </authorList>
    </citation>
    <scope>NUCLEOTIDE SEQUENCE</scope>
    <source>
        <strain evidence="2">PMI_201</strain>
    </source>
</reference>
<organism evidence="2 3">
    <name type="scientific">Talaromyces proteolyticus</name>
    <dbReference type="NCBI Taxonomy" id="1131652"/>
    <lineage>
        <taxon>Eukaryota</taxon>
        <taxon>Fungi</taxon>
        <taxon>Dikarya</taxon>
        <taxon>Ascomycota</taxon>
        <taxon>Pezizomycotina</taxon>
        <taxon>Eurotiomycetes</taxon>
        <taxon>Eurotiomycetidae</taxon>
        <taxon>Eurotiales</taxon>
        <taxon>Trichocomaceae</taxon>
        <taxon>Talaromyces</taxon>
        <taxon>Talaromyces sect. Bacilispori</taxon>
    </lineage>
</organism>
<evidence type="ECO:0000256" key="1">
    <source>
        <dbReference type="SAM" id="Phobius"/>
    </source>
</evidence>
<gene>
    <name evidence="2" type="ORF">BGW36DRAFT_434013</name>
</gene>
<name>A0AAD4KD71_9EURO</name>
<evidence type="ECO:0000313" key="2">
    <source>
        <dbReference type="EMBL" id="KAH8688715.1"/>
    </source>
</evidence>
<dbReference type="AlphaFoldDB" id="A0AAD4KD71"/>
<keyword evidence="1" id="KW-0472">Membrane</keyword>
<dbReference type="Proteomes" id="UP001201262">
    <property type="component" value="Unassembled WGS sequence"/>
</dbReference>
<dbReference type="GeneID" id="70251643"/>
<proteinExistence type="predicted"/>
<sequence>MSRFFPHPPYAEDQPLSHTILTTHVLSRSITTGTIIGITITGIRQSIPSLRQPGHLPKKLLISSAHNILATMAIASVGLTVRMWGRDAIEWEDRSWRLLENRGQLETDDWTYGGIGVAAAVVALRGRTGPAKFGWKGVTGAMGIGSVGGLVGYLAWRYGINRGRFVSKDEEKRKGL</sequence>
<feature type="transmembrane region" description="Helical" evidence="1">
    <location>
        <begin position="133"/>
        <end position="156"/>
    </location>
</feature>
<keyword evidence="1" id="KW-0812">Transmembrane</keyword>
<evidence type="ECO:0000313" key="3">
    <source>
        <dbReference type="Proteomes" id="UP001201262"/>
    </source>
</evidence>
<comment type="caution">
    <text evidence="2">The sequence shown here is derived from an EMBL/GenBank/DDBJ whole genome shotgun (WGS) entry which is preliminary data.</text>
</comment>
<keyword evidence="3" id="KW-1185">Reference proteome</keyword>
<accession>A0AAD4KD71</accession>
<dbReference type="RefSeq" id="XP_046065187.1">
    <property type="nucleotide sequence ID" value="XM_046221356.1"/>
</dbReference>